<gene>
    <name evidence="3" type="ORF">LX73_2406</name>
</gene>
<dbReference type="PROSITE" id="PS50112">
    <property type="entry name" value="PAS"/>
    <property type="match status" value="3"/>
</dbReference>
<dbReference type="Gene3D" id="3.30.450.20">
    <property type="entry name" value="PAS domain"/>
    <property type="match status" value="3"/>
</dbReference>
<dbReference type="Pfam" id="PF13426">
    <property type="entry name" value="PAS_9"/>
    <property type="match status" value="2"/>
</dbReference>
<feature type="domain" description="PAC" evidence="2">
    <location>
        <begin position="331"/>
        <end position="381"/>
    </location>
</feature>
<dbReference type="SMART" id="SM00086">
    <property type="entry name" value="PAC"/>
    <property type="match status" value="3"/>
</dbReference>
<evidence type="ECO:0000259" key="1">
    <source>
        <dbReference type="PROSITE" id="PS50112"/>
    </source>
</evidence>
<dbReference type="InterPro" id="IPR052155">
    <property type="entry name" value="Biofilm_reg_signaling"/>
</dbReference>
<dbReference type="Pfam" id="PF00989">
    <property type="entry name" value="PAS"/>
    <property type="match status" value="1"/>
</dbReference>
<dbReference type="InterPro" id="IPR001610">
    <property type="entry name" value="PAC"/>
</dbReference>
<feature type="domain" description="PAS" evidence="1">
    <location>
        <begin position="259"/>
        <end position="329"/>
    </location>
</feature>
<dbReference type="GO" id="GO:0006355">
    <property type="term" value="P:regulation of DNA-templated transcription"/>
    <property type="evidence" value="ECO:0007669"/>
    <property type="project" value="InterPro"/>
</dbReference>
<reference evidence="3 4" key="1">
    <citation type="submission" date="2019-07" db="EMBL/GenBank/DDBJ databases">
        <title>Genomic Encyclopedia of Archaeal and Bacterial Type Strains, Phase II (KMG-II): from individual species to whole genera.</title>
        <authorList>
            <person name="Goeker M."/>
        </authorList>
    </citation>
    <scope>NUCLEOTIDE SEQUENCE [LARGE SCALE GENOMIC DNA]</scope>
    <source>
        <strain evidence="3 4">DSM 21935</strain>
    </source>
</reference>
<feature type="domain" description="PAS" evidence="1">
    <location>
        <begin position="382"/>
        <end position="452"/>
    </location>
</feature>
<sequence>MSMNTTNPVNLDLSSNLADNLSAHIAIINDEGIIIDTNAAWSAFDQNCQIARPETDSNYFKMLQQAVEMGNDYALKLILGIKKVFRGEQEAFSLTYPVLKTEESLWFKVTIQSCNEKEQVIIIQEDVSSSIDDQKGKDRYQMQFEQSMDGILITDAQGQVVDANPAASRILGWSVEELKNCTRSDIMDVQDPKYRQALEDRKKSGTYQLDMNLNCESGNQIPAEVSSRFFRNKSGNLRAVVSFRDISLRKQAERNLGKTKQFTESALNSIPGIFFVLNRDEQLVRWNSNMIDSLGYKEEELADITELDFIVDDQREKMHSKIKECLENGKTSVEIKVHTKDGTIKDFAIQANRFKEDDKLYLVCTGIDITKAKQVEHENRKNELMLQQLFDNSPVGIAIVDNENKIQRVNDNFEEIFGYSKEEAEKQDINKLLAPEDKIEEAEALSMATRSGESLKAETIRTDKNDEEVPVLIGSVPVELKDEIIAIYGLYVDISQQHHYQQEIKKSLNEKETILAELHHRVKNNLALIAGMIDLQLFESEDGHHQKELTDIKKRIQTIASIHEVLYENGNLSNIPFNIFLDHIMKTDAIQEHIDSNDTVINIDSPEISLDINQSIPCGLFLNEILSLIFEFTDSSSKNVLDIRLREYDKQIHLAVETDHPMNTEAIKNHQSLHRILVDTLVDQLNGTLLWPNSEQDDNQKFEFIFTKKKYQGPAQEIIGKN</sequence>
<evidence type="ECO:0000313" key="3">
    <source>
        <dbReference type="EMBL" id="TYP92156.1"/>
    </source>
</evidence>
<dbReference type="OrthoDB" id="9811889at2"/>
<accession>A0A5D3YFG2</accession>
<dbReference type="SUPFAM" id="SSF55785">
    <property type="entry name" value="PYP-like sensor domain (PAS domain)"/>
    <property type="match status" value="3"/>
</dbReference>
<proteinExistence type="predicted"/>
<keyword evidence="4" id="KW-1185">Reference proteome</keyword>
<dbReference type="InterPro" id="IPR000700">
    <property type="entry name" value="PAS-assoc_C"/>
</dbReference>
<dbReference type="InterPro" id="IPR035965">
    <property type="entry name" value="PAS-like_dom_sf"/>
</dbReference>
<dbReference type="CDD" id="cd00130">
    <property type="entry name" value="PAS"/>
    <property type="match status" value="3"/>
</dbReference>
<feature type="domain" description="PAS" evidence="1">
    <location>
        <begin position="136"/>
        <end position="216"/>
    </location>
</feature>
<evidence type="ECO:0000259" key="2">
    <source>
        <dbReference type="PROSITE" id="PS50113"/>
    </source>
</evidence>
<protein>
    <submittedName>
        <fullName evidence="3">PAS domain S-box-containing protein</fullName>
    </submittedName>
</protein>
<evidence type="ECO:0000313" key="4">
    <source>
        <dbReference type="Proteomes" id="UP000324595"/>
    </source>
</evidence>
<organism evidence="3 4">
    <name type="scientific">Fodinibius salinus</name>
    <dbReference type="NCBI Taxonomy" id="860790"/>
    <lineage>
        <taxon>Bacteria</taxon>
        <taxon>Pseudomonadati</taxon>
        <taxon>Balneolota</taxon>
        <taxon>Balneolia</taxon>
        <taxon>Balneolales</taxon>
        <taxon>Balneolaceae</taxon>
        <taxon>Fodinibius</taxon>
    </lineage>
</organism>
<dbReference type="NCBIfam" id="TIGR00229">
    <property type="entry name" value="sensory_box"/>
    <property type="match status" value="3"/>
</dbReference>
<dbReference type="InterPro" id="IPR013767">
    <property type="entry name" value="PAS_fold"/>
</dbReference>
<dbReference type="InterPro" id="IPR011495">
    <property type="entry name" value="Sig_transdc_His_kin_sub2_dim/P"/>
</dbReference>
<dbReference type="Pfam" id="PF07568">
    <property type="entry name" value="HisKA_2"/>
    <property type="match status" value="1"/>
</dbReference>
<dbReference type="PANTHER" id="PTHR44757">
    <property type="entry name" value="DIGUANYLATE CYCLASE DGCP"/>
    <property type="match status" value="1"/>
</dbReference>
<name>A0A5D3YFG2_9BACT</name>
<dbReference type="PROSITE" id="PS50113">
    <property type="entry name" value="PAC"/>
    <property type="match status" value="2"/>
</dbReference>
<dbReference type="SMART" id="SM00091">
    <property type="entry name" value="PAS"/>
    <property type="match status" value="3"/>
</dbReference>
<dbReference type="EMBL" id="VNHY01000004">
    <property type="protein sequence ID" value="TYP92156.1"/>
    <property type="molecule type" value="Genomic_DNA"/>
</dbReference>
<dbReference type="PANTHER" id="PTHR44757:SF2">
    <property type="entry name" value="BIOFILM ARCHITECTURE MAINTENANCE PROTEIN MBAA"/>
    <property type="match status" value="1"/>
</dbReference>
<dbReference type="Proteomes" id="UP000324595">
    <property type="component" value="Unassembled WGS sequence"/>
</dbReference>
<feature type="domain" description="PAC" evidence="2">
    <location>
        <begin position="207"/>
        <end position="258"/>
    </location>
</feature>
<comment type="caution">
    <text evidence="3">The sequence shown here is derived from an EMBL/GenBank/DDBJ whole genome shotgun (WGS) entry which is preliminary data.</text>
</comment>
<dbReference type="AlphaFoldDB" id="A0A5D3YFG2"/>
<dbReference type="InterPro" id="IPR000014">
    <property type="entry name" value="PAS"/>
</dbReference>